<reference evidence="2 3" key="1">
    <citation type="submission" date="2021-11" db="EMBL/GenBank/DDBJ databases">
        <title>Lacrimispora sp. nov. NSJ-141 isolated from human feces.</title>
        <authorList>
            <person name="Abdugheni R."/>
        </authorList>
    </citation>
    <scope>NUCLEOTIDE SEQUENCE [LARGE SCALE GENOMIC DNA]</scope>
    <source>
        <strain evidence="2 3">NSJ-141</strain>
    </source>
</reference>
<gene>
    <name evidence="2" type="ORF">LQE92_08700</name>
</gene>
<evidence type="ECO:0000259" key="1">
    <source>
        <dbReference type="Pfam" id="PF06970"/>
    </source>
</evidence>
<dbReference type="InterPro" id="IPR010724">
    <property type="entry name" value="RepA_N"/>
</dbReference>
<dbReference type="AlphaFoldDB" id="A0AAP2RKP1"/>
<comment type="caution">
    <text evidence="2">The sequence shown here is derived from an EMBL/GenBank/DDBJ whole genome shotgun (WGS) entry which is preliminary data.</text>
</comment>
<feature type="domain" description="Replication initiator A N-terminal" evidence="1">
    <location>
        <begin position="29"/>
        <end position="87"/>
    </location>
</feature>
<dbReference type="Proteomes" id="UP001299265">
    <property type="component" value="Unassembled WGS sequence"/>
</dbReference>
<name>A0AAP2RKP1_9FIRM</name>
<dbReference type="EMBL" id="JAJNOR010000004">
    <property type="protein sequence ID" value="MCD2492705.1"/>
    <property type="molecule type" value="Genomic_DNA"/>
</dbReference>
<evidence type="ECO:0000313" key="2">
    <source>
        <dbReference type="EMBL" id="MCD2492705.1"/>
    </source>
</evidence>
<protein>
    <submittedName>
        <fullName evidence="2">Replication initiator protein A</fullName>
    </submittedName>
</protein>
<evidence type="ECO:0000313" key="3">
    <source>
        <dbReference type="Proteomes" id="UP001299265"/>
    </source>
</evidence>
<sequence length="123" mass="13954">MNDNTLYPLTYDTPTPAYLPFPRFLVALEISNDARLLYALLFDRANLSRENGYLEPDGTVRLYFTVEEAKNKLRLSRQVATRAFQELEACGLIVRKKQGLGRPAKITLNIPVAEKKGGHTNDR</sequence>
<proteinExistence type="predicted"/>
<organism evidence="2 3">
    <name type="scientific">Lientehia hominis</name>
    <dbReference type="NCBI Taxonomy" id="2897778"/>
    <lineage>
        <taxon>Bacteria</taxon>
        <taxon>Bacillati</taxon>
        <taxon>Bacillota</taxon>
        <taxon>Clostridia</taxon>
        <taxon>Lachnospirales</taxon>
        <taxon>Lachnospiraceae</taxon>
        <taxon>Lientehia</taxon>
    </lineage>
</organism>
<keyword evidence="3" id="KW-1185">Reference proteome</keyword>
<dbReference type="RefSeq" id="WP_231062576.1">
    <property type="nucleotide sequence ID" value="NZ_JAJNOR010000004.1"/>
</dbReference>
<dbReference type="Pfam" id="PF06970">
    <property type="entry name" value="RepA_N"/>
    <property type="match status" value="1"/>
</dbReference>
<accession>A0AAP2RKP1</accession>